<feature type="non-terminal residue" evidence="1">
    <location>
        <position position="1"/>
    </location>
</feature>
<keyword evidence="2" id="KW-1185">Reference proteome</keyword>
<comment type="caution">
    <text evidence="1">The sequence shown here is derived from an EMBL/GenBank/DDBJ whole genome shotgun (WGS) entry which is preliminary data.</text>
</comment>
<gene>
    <name evidence="1" type="primary">CC2D2A_2</name>
    <name evidence="1" type="ORF">FOL47_008109</name>
</gene>
<dbReference type="GO" id="GO:0035869">
    <property type="term" value="C:ciliary transition zone"/>
    <property type="evidence" value="ECO:0007669"/>
    <property type="project" value="TreeGrafter"/>
</dbReference>
<name>A0A7J6LG37_PERCH</name>
<protein>
    <submittedName>
        <fullName evidence="1">Coiled-coil and C2 domain-containing protein 2A</fullName>
    </submittedName>
</protein>
<dbReference type="AlphaFoldDB" id="A0A7J6LG37"/>
<dbReference type="OrthoDB" id="2162143at2759"/>
<evidence type="ECO:0000313" key="2">
    <source>
        <dbReference type="Proteomes" id="UP000591131"/>
    </source>
</evidence>
<dbReference type="PANTHER" id="PTHR20837:SF0">
    <property type="entry name" value="COILED-COIL AND C2 DOMAIN-CONTAINING PROTEIN 2A"/>
    <property type="match status" value="1"/>
</dbReference>
<organism evidence="1 2">
    <name type="scientific">Perkinsus chesapeaki</name>
    <name type="common">Clam parasite</name>
    <name type="synonym">Perkinsus andrewsi</name>
    <dbReference type="NCBI Taxonomy" id="330153"/>
    <lineage>
        <taxon>Eukaryota</taxon>
        <taxon>Sar</taxon>
        <taxon>Alveolata</taxon>
        <taxon>Perkinsozoa</taxon>
        <taxon>Perkinsea</taxon>
        <taxon>Perkinsida</taxon>
        <taxon>Perkinsidae</taxon>
        <taxon>Perkinsus</taxon>
    </lineage>
</organism>
<sequence length="160" mass="17917">VPVSEVNWDFSKTDNWLPLFGDGELTSLIESDTLTSIQADNVKYSMFSQAYVDRLQSNLQSKLENNVRQYRSYIGNSLTRLDSRLRSSLAEICAQFEGYAQTYRETGNDVAYPLRSKGVLNTGALDPVGQSCDFGVAVRIFSYPGNVLSVWAFVVCCTRE</sequence>
<proteinExistence type="predicted"/>
<evidence type="ECO:0000313" key="1">
    <source>
        <dbReference type="EMBL" id="KAF4658229.1"/>
    </source>
</evidence>
<dbReference type="GO" id="GO:1905515">
    <property type="term" value="P:non-motile cilium assembly"/>
    <property type="evidence" value="ECO:0007669"/>
    <property type="project" value="TreeGrafter"/>
</dbReference>
<dbReference type="InterPro" id="IPR052434">
    <property type="entry name" value="Tectonic-like_complex_comp"/>
</dbReference>
<dbReference type="GO" id="GO:1904491">
    <property type="term" value="P:protein localization to ciliary transition zone"/>
    <property type="evidence" value="ECO:0007669"/>
    <property type="project" value="TreeGrafter"/>
</dbReference>
<dbReference type="EMBL" id="JAAPAO010000503">
    <property type="protein sequence ID" value="KAF4658229.1"/>
    <property type="molecule type" value="Genomic_DNA"/>
</dbReference>
<reference evidence="1 2" key="1">
    <citation type="submission" date="2020-04" db="EMBL/GenBank/DDBJ databases">
        <title>Perkinsus chesapeaki whole genome sequence.</title>
        <authorList>
            <person name="Bogema D.R."/>
        </authorList>
    </citation>
    <scope>NUCLEOTIDE SEQUENCE [LARGE SCALE GENOMIC DNA]</scope>
    <source>
        <strain evidence="1">ATCC PRA-425</strain>
    </source>
</reference>
<accession>A0A7J6LG37</accession>
<dbReference type="PANTHER" id="PTHR20837">
    <property type="entry name" value="CENTROSOMAL PROTEIN-RELATED"/>
    <property type="match status" value="1"/>
</dbReference>
<dbReference type="Proteomes" id="UP000591131">
    <property type="component" value="Unassembled WGS sequence"/>
</dbReference>